<evidence type="ECO:0000313" key="3">
    <source>
        <dbReference type="Proteomes" id="UP000239560"/>
    </source>
</evidence>
<comment type="caution">
    <text evidence="2">The sequence shown here is derived from an EMBL/GenBank/DDBJ whole genome shotgun (WGS) entry which is preliminary data.</text>
</comment>
<accession>A0A2T0ADB6</accession>
<evidence type="ECO:0000313" key="2">
    <source>
        <dbReference type="EMBL" id="PRQ75983.1"/>
    </source>
</evidence>
<dbReference type="PANTHER" id="PTHR37948:SF1">
    <property type="entry name" value="BLL5189 PROTEIN"/>
    <property type="match status" value="1"/>
</dbReference>
<evidence type="ECO:0000256" key="1">
    <source>
        <dbReference type="SAM" id="MobiDB-lite"/>
    </source>
</evidence>
<dbReference type="EMBL" id="LCTV02000003">
    <property type="protein sequence ID" value="PRQ75983.1"/>
    <property type="molecule type" value="Genomic_DNA"/>
</dbReference>
<gene>
    <name evidence="2" type="ORF">AAT19DRAFT_13005</name>
</gene>
<dbReference type="PANTHER" id="PTHR37948">
    <property type="entry name" value="ZGC:113208"/>
    <property type="match status" value="1"/>
</dbReference>
<name>A0A2T0ADB6_RHOTO</name>
<dbReference type="Proteomes" id="UP000239560">
    <property type="component" value="Unassembled WGS sequence"/>
</dbReference>
<sequence>MAQTRRARARFPAAPLDPPAAAPNEPTETDPSPPSTSSIPAQTPTPASPAKPKRKRPVEPNYAKLEEKAARAKRAKFAAVEVGGSGVNGSTMGSAEGAAERMRLVGKTVKLQEGQSDYTITAPLPWRDPQTREFHFDDYDEFKPNMHPEEIIRNGAFDGGFFRPVKSKKSGREIHEDWTDFPKEWYEGLDVSMYLTRPEGAEDSVNKWQARIGQPYEAWEEQGWLRPEHDARGWYQWYYRFFLGRRCDDDARQVQRWKGVAGPTGRFKRMFLGKYRRDGIHFIEPDEEDTSRGIRQTLNHWAYDPTTSDLNRFREEQGDRVANDDADV</sequence>
<reference evidence="2 3" key="1">
    <citation type="journal article" date="2018" name="Elife">
        <title>Functional genomics of lipid metabolism in the oleaginous yeast Rhodosporidium toruloides.</title>
        <authorList>
            <person name="Coradetti S.T."/>
            <person name="Pinel D."/>
            <person name="Geiselman G."/>
            <person name="Ito M."/>
            <person name="Mondo S."/>
            <person name="Reilly M.C."/>
            <person name="Cheng Y.F."/>
            <person name="Bauer S."/>
            <person name="Grigoriev I."/>
            <person name="Gladden J.M."/>
            <person name="Simmons B.A."/>
            <person name="Brem R."/>
            <person name="Arkin A.P."/>
            <person name="Skerker J.M."/>
        </authorList>
    </citation>
    <scope>NUCLEOTIDE SEQUENCE [LARGE SCALE GENOMIC DNA]</scope>
    <source>
        <strain evidence="2 3">NBRC 0880</strain>
    </source>
</reference>
<proteinExistence type="predicted"/>
<dbReference type="OrthoDB" id="4850at2759"/>
<protein>
    <submittedName>
        <fullName evidence="2">Uncharacterized protein</fullName>
    </submittedName>
</protein>
<dbReference type="AlphaFoldDB" id="A0A2T0ADB6"/>
<feature type="compositionally biased region" description="Low complexity" evidence="1">
    <location>
        <begin position="22"/>
        <end position="50"/>
    </location>
</feature>
<feature type="region of interest" description="Disordered" evidence="1">
    <location>
        <begin position="1"/>
        <end position="69"/>
    </location>
</feature>
<organism evidence="2 3">
    <name type="scientific">Rhodotorula toruloides</name>
    <name type="common">Yeast</name>
    <name type="synonym">Rhodosporidium toruloides</name>
    <dbReference type="NCBI Taxonomy" id="5286"/>
    <lineage>
        <taxon>Eukaryota</taxon>
        <taxon>Fungi</taxon>
        <taxon>Dikarya</taxon>
        <taxon>Basidiomycota</taxon>
        <taxon>Pucciniomycotina</taxon>
        <taxon>Microbotryomycetes</taxon>
        <taxon>Sporidiobolales</taxon>
        <taxon>Sporidiobolaceae</taxon>
        <taxon>Rhodotorula</taxon>
    </lineage>
</organism>